<dbReference type="PANTHER" id="PTHR43877:SF2">
    <property type="entry name" value="AMINOALKYLPHOSPHONATE N-ACETYLTRANSFERASE-RELATED"/>
    <property type="match status" value="1"/>
</dbReference>
<evidence type="ECO:0000259" key="3">
    <source>
        <dbReference type="PROSITE" id="PS51186"/>
    </source>
</evidence>
<dbReference type="Gene3D" id="3.40.630.30">
    <property type="match status" value="1"/>
</dbReference>
<dbReference type="InterPro" id="IPR050832">
    <property type="entry name" value="Bact_Acetyltransf"/>
</dbReference>
<sequence>MNTYTIRKIQPEDNQQVKTVIQSVLIEMGVPKVGTAYEDASLDDMFEAYNKDRMDYFVLVEGDKITGCAGIAPLEGGDDRICELQKMYFLPEARGKGAGAEMMKICLDHARNLGYEQCYLETLPYMENARKLYARTGFRSLEGPLGNTGHYSCTMWMIKDLNELEAL</sequence>
<dbReference type="InterPro" id="IPR016181">
    <property type="entry name" value="Acyl_CoA_acyltransferase"/>
</dbReference>
<dbReference type="PANTHER" id="PTHR43877">
    <property type="entry name" value="AMINOALKYLPHOSPHONATE N-ACETYLTRANSFERASE-RELATED-RELATED"/>
    <property type="match status" value="1"/>
</dbReference>
<dbReference type="EC" id="2.3.-.-" evidence="4"/>
<organism evidence="4 5">
    <name type="scientific">Salinimicrobium gaetbulicola</name>
    <dbReference type="NCBI Taxonomy" id="999702"/>
    <lineage>
        <taxon>Bacteria</taxon>
        <taxon>Pseudomonadati</taxon>
        <taxon>Bacteroidota</taxon>
        <taxon>Flavobacteriia</taxon>
        <taxon>Flavobacteriales</taxon>
        <taxon>Flavobacteriaceae</taxon>
        <taxon>Salinimicrobium</taxon>
    </lineage>
</organism>
<dbReference type="PROSITE" id="PS51186">
    <property type="entry name" value="GNAT"/>
    <property type="match status" value="1"/>
</dbReference>
<comment type="caution">
    <text evidence="4">The sequence shown here is derived from an EMBL/GenBank/DDBJ whole genome shotgun (WGS) entry which is preliminary data.</text>
</comment>
<accession>A0ABW3ID55</accession>
<evidence type="ECO:0000313" key="5">
    <source>
        <dbReference type="Proteomes" id="UP001597100"/>
    </source>
</evidence>
<dbReference type="RefSeq" id="WP_380736993.1">
    <property type="nucleotide sequence ID" value="NZ_JBHTJP010000032.1"/>
</dbReference>
<name>A0ABW3ID55_9FLAO</name>
<gene>
    <name evidence="4" type="ORF">ACFQ1G_04055</name>
</gene>
<feature type="domain" description="N-acetyltransferase" evidence="3">
    <location>
        <begin position="4"/>
        <end position="162"/>
    </location>
</feature>
<dbReference type="EMBL" id="JBHTJP010000032">
    <property type="protein sequence ID" value="MFD0975957.1"/>
    <property type="molecule type" value="Genomic_DNA"/>
</dbReference>
<evidence type="ECO:0000256" key="1">
    <source>
        <dbReference type="ARBA" id="ARBA00022679"/>
    </source>
</evidence>
<dbReference type="Proteomes" id="UP001597100">
    <property type="component" value="Unassembled WGS sequence"/>
</dbReference>
<dbReference type="GO" id="GO:0016746">
    <property type="term" value="F:acyltransferase activity"/>
    <property type="evidence" value="ECO:0007669"/>
    <property type="project" value="UniProtKB-KW"/>
</dbReference>
<dbReference type="CDD" id="cd04301">
    <property type="entry name" value="NAT_SF"/>
    <property type="match status" value="1"/>
</dbReference>
<dbReference type="SUPFAM" id="SSF55729">
    <property type="entry name" value="Acyl-CoA N-acyltransferases (Nat)"/>
    <property type="match status" value="1"/>
</dbReference>
<dbReference type="Pfam" id="PF00583">
    <property type="entry name" value="Acetyltransf_1"/>
    <property type="match status" value="1"/>
</dbReference>
<protein>
    <submittedName>
        <fullName evidence="4">GNAT family N-acetyltransferase</fullName>
        <ecNumber evidence="4">2.3.-.-</ecNumber>
    </submittedName>
</protein>
<keyword evidence="5" id="KW-1185">Reference proteome</keyword>
<evidence type="ECO:0000256" key="2">
    <source>
        <dbReference type="ARBA" id="ARBA00023315"/>
    </source>
</evidence>
<dbReference type="InterPro" id="IPR000182">
    <property type="entry name" value="GNAT_dom"/>
</dbReference>
<reference evidence="5" key="1">
    <citation type="journal article" date="2019" name="Int. J. Syst. Evol. Microbiol.">
        <title>The Global Catalogue of Microorganisms (GCM) 10K type strain sequencing project: providing services to taxonomists for standard genome sequencing and annotation.</title>
        <authorList>
            <consortium name="The Broad Institute Genomics Platform"/>
            <consortium name="The Broad Institute Genome Sequencing Center for Infectious Disease"/>
            <person name="Wu L."/>
            <person name="Ma J."/>
        </authorList>
    </citation>
    <scope>NUCLEOTIDE SEQUENCE [LARGE SCALE GENOMIC DNA]</scope>
    <source>
        <strain evidence="5">CCUG 60898</strain>
    </source>
</reference>
<keyword evidence="1 4" id="KW-0808">Transferase</keyword>
<keyword evidence="2 4" id="KW-0012">Acyltransferase</keyword>
<evidence type="ECO:0000313" key="4">
    <source>
        <dbReference type="EMBL" id="MFD0975957.1"/>
    </source>
</evidence>
<proteinExistence type="predicted"/>